<dbReference type="Gene3D" id="3.40.50.720">
    <property type="entry name" value="NAD(P)-binding Rossmann-like Domain"/>
    <property type="match status" value="1"/>
</dbReference>
<dbReference type="PANTHER" id="PTHR43245:SF13">
    <property type="entry name" value="UDP-D-APIOSE_UDP-D-XYLOSE SYNTHASE 2"/>
    <property type="match status" value="1"/>
</dbReference>
<sequence>MRILITGGSGFIGTNYLDYALSKGCEVINIDIKTPFKEEHHKYWKNCDIMDYQKLKSIIFEFQPEYIVHLAAKTGAHSITDLKEFAPNIQGVENLIKALIDYNELMGKRVNGIRDGFVKRVVFTSSLLVCKMGYTPKHDEDYMPTTAYGQSKVEGEKIVRNWQNLPFEWTIIRPISVWGPWMIEPYINFFRAIKQGWYFHIGHGHYKRSMGYVENIAHEIHSILLSPSEKVHKKTFYVGDPEPTDLHDFAELVREKMGAPKIHKMPMWIAKTVAKVGDMLKFLGWTNVPLTSFRLNNITTEYVFDLSPILEVCDGKLPYDRETAVEKTVEWFEKSR</sequence>
<reference evidence="2" key="1">
    <citation type="submission" date="2022-12" db="EMBL/GenBank/DDBJ databases">
        <title>Reference genome sequencing for broad-spectrum identification of bacterial and archaeal isolates by mass spectrometry.</title>
        <authorList>
            <person name="Sekiguchi Y."/>
            <person name="Tourlousse D.M."/>
        </authorList>
    </citation>
    <scope>NUCLEOTIDE SEQUENCE</scope>
    <source>
        <strain evidence="2">TSL-P1</strain>
    </source>
</reference>
<dbReference type="SUPFAM" id="SSF51735">
    <property type="entry name" value="NAD(P)-binding Rossmann-fold domains"/>
    <property type="match status" value="1"/>
</dbReference>
<evidence type="ECO:0000313" key="2">
    <source>
        <dbReference type="EMBL" id="GLI54141.1"/>
    </source>
</evidence>
<name>A0A9W6GI13_9BACT</name>
<protein>
    <submittedName>
        <fullName evidence="2">NDP-sugar dehydratase or epimerase</fullName>
    </submittedName>
</protein>
<accession>A0A9W6GI13</accession>
<dbReference type="PANTHER" id="PTHR43245">
    <property type="entry name" value="BIFUNCTIONAL POLYMYXIN RESISTANCE PROTEIN ARNA"/>
    <property type="match status" value="1"/>
</dbReference>
<dbReference type="Proteomes" id="UP001144297">
    <property type="component" value="Unassembled WGS sequence"/>
</dbReference>
<gene>
    <name evidence="2" type="ORF">TISLANDTSLP1_18340</name>
</gene>
<dbReference type="EMBL" id="BSDX01000001">
    <property type="protein sequence ID" value="GLI54141.1"/>
    <property type="molecule type" value="Genomic_DNA"/>
</dbReference>
<dbReference type="Pfam" id="PF01370">
    <property type="entry name" value="Epimerase"/>
    <property type="match status" value="1"/>
</dbReference>
<dbReference type="AlphaFoldDB" id="A0A9W6GI13"/>
<organism evidence="2 3">
    <name type="scientific">Thermodesulfovibrio yellowstonii</name>
    <dbReference type="NCBI Taxonomy" id="28262"/>
    <lineage>
        <taxon>Bacteria</taxon>
        <taxon>Pseudomonadati</taxon>
        <taxon>Nitrospirota</taxon>
        <taxon>Thermodesulfovibrionia</taxon>
        <taxon>Thermodesulfovibrionales</taxon>
        <taxon>Thermodesulfovibrionaceae</taxon>
        <taxon>Thermodesulfovibrio</taxon>
    </lineage>
</organism>
<proteinExistence type="predicted"/>
<keyword evidence="3" id="KW-1185">Reference proteome</keyword>
<dbReference type="InterPro" id="IPR036291">
    <property type="entry name" value="NAD(P)-bd_dom_sf"/>
</dbReference>
<feature type="domain" description="NAD-dependent epimerase/dehydratase" evidence="1">
    <location>
        <begin position="3"/>
        <end position="239"/>
    </location>
</feature>
<evidence type="ECO:0000259" key="1">
    <source>
        <dbReference type="Pfam" id="PF01370"/>
    </source>
</evidence>
<comment type="caution">
    <text evidence="2">The sequence shown here is derived from an EMBL/GenBank/DDBJ whole genome shotgun (WGS) entry which is preliminary data.</text>
</comment>
<evidence type="ECO:0000313" key="3">
    <source>
        <dbReference type="Proteomes" id="UP001144297"/>
    </source>
</evidence>
<dbReference type="InterPro" id="IPR001509">
    <property type="entry name" value="Epimerase_deHydtase"/>
</dbReference>
<dbReference type="InterPro" id="IPR050177">
    <property type="entry name" value="Lipid_A_modif_metabolic_enz"/>
</dbReference>